<comment type="caution">
    <text evidence="1">The sequence shown here is derived from an EMBL/GenBank/DDBJ whole genome shotgun (WGS) entry which is preliminary data.</text>
</comment>
<reference evidence="1 2" key="1">
    <citation type="submission" date="2023-12" db="EMBL/GenBank/DDBJ databases">
        <title>the genome sequence of Hyalangium sp. s54d21.</title>
        <authorList>
            <person name="Zhang X."/>
        </authorList>
    </citation>
    <scope>NUCLEOTIDE SEQUENCE [LARGE SCALE GENOMIC DNA]</scope>
    <source>
        <strain evidence="2">s54d21</strain>
    </source>
</reference>
<dbReference type="RefSeq" id="WP_321546187.1">
    <property type="nucleotide sequence ID" value="NZ_JAXIVS010000004.1"/>
</dbReference>
<keyword evidence="2" id="KW-1185">Reference proteome</keyword>
<gene>
    <name evidence="1" type="ORF">SYV04_13715</name>
</gene>
<protein>
    <recommendedName>
        <fullName evidence="3">Lipoprotein</fullName>
    </recommendedName>
</protein>
<organism evidence="1 2">
    <name type="scientific">Hyalangium rubrum</name>
    <dbReference type="NCBI Taxonomy" id="3103134"/>
    <lineage>
        <taxon>Bacteria</taxon>
        <taxon>Pseudomonadati</taxon>
        <taxon>Myxococcota</taxon>
        <taxon>Myxococcia</taxon>
        <taxon>Myxococcales</taxon>
        <taxon>Cystobacterineae</taxon>
        <taxon>Archangiaceae</taxon>
        <taxon>Hyalangium</taxon>
    </lineage>
</organism>
<proteinExistence type="predicted"/>
<evidence type="ECO:0008006" key="3">
    <source>
        <dbReference type="Google" id="ProtNLM"/>
    </source>
</evidence>
<dbReference type="EMBL" id="JAXIVS010000004">
    <property type="protein sequence ID" value="MDY7227464.1"/>
    <property type="molecule type" value="Genomic_DNA"/>
</dbReference>
<dbReference type="Proteomes" id="UP001291309">
    <property type="component" value="Unassembled WGS sequence"/>
</dbReference>
<evidence type="ECO:0000313" key="1">
    <source>
        <dbReference type="EMBL" id="MDY7227464.1"/>
    </source>
</evidence>
<accession>A0ABU5H206</accession>
<evidence type="ECO:0000313" key="2">
    <source>
        <dbReference type="Proteomes" id="UP001291309"/>
    </source>
</evidence>
<name>A0ABU5H206_9BACT</name>
<sequence>MRGLLGAALAAVLSCGPSDAEAMKLKEGRNLDDVVECPALLCADELEFCGEMLFDYGRSPPLCLTTDICARVDCLEPNRRCVLFDGLPVQVRCVKNDD</sequence>
<dbReference type="PROSITE" id="PS51257">
    <property type="entry name" value="PROKAR_LIPOPROTEIN"/>
    <property type="match status" value="1"/>
</dbReference>